<feature type="domain" description="DUF306" evidence="1">
    <location>
        <begin position="156"/>
        <end position="264"/>
    </location>
</feature>
<sequence length="267" mass="28971">MRLVLVLLLISAACRRPSTRLGATLTPTGQASRPVSTTPLPQLADYSSALKAGHELVATGTEPFWSLTINPSKNRLQFSTLTGDSLTTAVPPMTAGPDGSFRYETEAGADRITIQFRPDSCVNAMSGQRYDYRVAISYKRQNYAGCGASLRQVALLQDIWVLKTLNGKPVQAAGPRQEVPRLEIQLTEGRVMGTTGCNRLSGRVKADTRLIQFGPLAVTKMACLDESGRTEGDFLEALSQSLAYSVTNGTLTLLRDSKPIMTFRKVD</sequence>
<dbReference type="InterPro" id="IPR053147">
    <property type="entry name" value="Hsp_HslJ-like"/>
</dbReference>
<dbReference type="InterPro" id="IPR038670">
    <property type="entry name" value="HslJ-like_sf"/>
</dbReference>
<organism evidence="2 3">
    <name type="scientific">Spirosoma sordidisoli</name>
    <dbReference type="NCBI Taxonomy" id="2502893"/>
    <lineage>
        <taxon>Bacteria</taxon>
        <taxon>Pseudomonadati</taxon>
        <taxon>Bacteroidota</taxon>
        <taxon>Cytophagia</taxon>
        <taxon>Cytophagales</taxon>
        <taxon>Cytophagaceae</taxon>
        <taxon>Spirosoma</taxon>
    </lineage>
</organism>
<accession>A0A4Q2UR06</accession>
<dbReference type="AlphaFoldDB" id="A0A4Q2UR06"/>
<dbReference type="PANTHER" id="PTHR35535:SF1">
    <property type="entry name" value="HEAT SHOCK PROTEIN HSLJ"/>
    <property type="match status" value="1"/>
</dbReference>
<evidence type="ECO:0000313" key="2">
    <source>
        <dbReference type="EMBL" id="RYC72213.1"/>
    </source>
</evidence>
<dbReference type="Gene3D" id="2.40.128.270">
    <property type="match status" value="1"/>
</dbReference>
<proteinExistence type="predicted"/>
<dbReference type="Pfam" id="PF03724">
    <property type="entry name" value="META"/>
    <property type="match status" value="1"/>
</dbReference>
<dbReference type="Proteomes" id="UP000290407">
    <property type="component" value="Unassembled WGS sequence"/>
</dbReference>
<dbReference type="EMBL" id="SBLB01000001">
    <property type="protein sequence ID" value="RYC72213.1"/>
    <property type="molecule type" value="Genomic_DNA"/>
</dbReference>
<gene>
    <name evidence="2" type="ORF">EQG79_05655</name>
</gene>
<comment type="caution">
    <text evidence="2">The sequence shown here is derived from an EMBL/GenBank/DDBJ whole genome shotgun (WGS) entry which is preliminary data.</text>
</comment>
<evidence type="ECO:0000313" key="3">
    <source>
        <dbReference type="Proteomes" id="UP000290407"/>
    </source>
</evidence>
<dbReference type="InterPro" id="IPR005184">
    <property type="entry name" value="DUF306_Meta_HslJ"/>
</dbReference>
<keyword evidence="3" id="KW-1185">Reference proteome</keyword>
<protein>
    <submittedName>
        <fullName evidence="2">META domain-containing protein</fullName>
    </submittedName>
</protein>
<dbReference type="PANTHER" id="PTHR35535">
    <property type="entry name" value="HEAT SHOCK PROTEIN HSLJ"/>
    <property type="match status" value="1"/>
</dbReference>
<reference evidence="2 3" key="1">
    <citation type="submission" date="2019-01" db="EMBL/GenBank/DDBJ databases">
        <title>Spirosoma flava sp. nov., a propanil-degrading bacterium isolated from herbicide-contaminated soil.</title>
        <authorList>
            <person name="Zhang L."/>
            <person name="Jiang J.-D."/>
        </authorList>
    </citation>
    <scope>NUCLEOTIDE SEQUENCE [LARGE SCALE GENOMIC DNA]</scope>
    <source>
        <strain evidence="2 3">TY50</strain>
    </source>
</reference>
<evidence type="ECO:0000259" key="1">
    <source>
        <dbReference type="Pfam" id="PF03724"/>
    </source>
</evidence>
<name>A0A4Q2UR06_9BACT</name>